<feature type="compositionally biased region" description="Acidic residues" evidence="1">
    <location>
        <begin position="175"/>
        <end position="186"/>
    </location>
</feature>
<organism evidence="2 3">
    <name type="scientific">Candida theae</name>
    <dbReference type="NCBI Taxonomy" id="1198502"/>
    <lineage>
        <taxon>Eukaryota</taxon>
        <taxon>Fungi</taxon>
        <taxon>Dikarya</taxon>
        <taxon>Ascomycota</taxon>
        <taxon>Saccharomycotina</taxon>
        <taxon>Pichiomycetes</taxon>
        <taxon>Debaryomycetaceae</taxon>
        <taxon>Candida/Lodderomyces clade</taxon>
        <taxon>Candida</taxon>
    </lineage>
</organism>
<evidence type="ECO:0000313" key="2">
    <source>
        <dbReference type="EMBL" id="KAI5949205.1"/>
    </source>
</evidence>
<evidence type="ECO:0000256" key="1">
    <source>
        <dbReference type="SAM" id="MobiDB-lite"/>
    </source>
</evidence>
<protein>
    <recommendedName>
        <fullName evidence="4">Protein GLC8</fullName>
    </recommendedName>
</protein>
<evidence type="ECO:0008006" key="4">
    <source>
        <dbReference type="Google" id="ProtNLM"/>
    </source>
</evidence>
<evidence type="ECO:0000313" key="3">
    <source>
        <dbReference type="Proteomes" id="UP001204833"/>
    </source>
</evidence>
<feature type="compositionally biased region" description="Basic and acidic residues" evidence="1">
    <location>
        <begin position="88"/>
        <end position="102"/>
    </location>
</feature>
<feature type="region of interest" description="Disordered" evidence="1">
    <location>
        <begin position="88"/>
        <end position="226"/>
    </location>
</feature>
<feature type="compositionally biased region" description="Basic and acidic residues" evidence="1">
    <location>
        <begin position="187"/>
        <end position="205"/>
    </location>
</feature>
<comment type="caution">
    <text evidence="2">The sequence shown here is derived from an EMBL/GenBank/DDBJ whole genome shotgun (WGS) entry which is preliminary data.</text>
</comment>
<feature type="compositionally biased region" description="Acidic residues" evidence="1">
    <location>
        <begin position="116"/>
        <end position="128"/>
    </location>
</feature>
<accession>A0AAD5BAP3</accession>
<reference evidence="2 3" key="1">
    <citation type="journal article" date="2022" name="DNA Res.">
        <title>Genome analysis of five recently described species of the CUG-Ser clade uncovers Candida theae as a new hybrid lineage with pathogenic potential in the Candida parapsilosis species complex.</title>
        <authorList>
            <person name="Mixao V."/>
            <person name="Del Olmo V."/>
            <person name="Hegedusova E."/>
            <person name="Saus E."/>
            <person name="Pryszcz L."/>
            <person name="Cillingova A."/>
            <person name="Nosek J."/>
            <person name="Gabaldon T."/>
        </authorList>
    </citation>
    <scope>NUCLEOTIDE SEQUENCE [LARGE SCALE GENOMIC DNA]</scope>
    <source>
        <strain evidence="2 3">CBS 12239</strain>
    </source>
</reference>
<dbReference type="GeneID" id="76152847"/>
<keyword evidence="3" id="KW-1185">Reference proteome</keyword>
<dbReference type="EMBL" id="JAIHNG010000164">
    <property type="protein sequence ID" value="KAI5949205.1"/>
    <property type="molecule type" value="Genomic_DNA"/>
</dbReference>
<proteinExistence type="predicted"/>
<dbReference type="GO" id="GO:0009966">
    <property type="term" value="P:regulation of signal transduction"/>
    <property type="evidence" value="ECO:0007669"/>
    <property type="project" value="InterPro"/>
</dbReference>
<sequence>MPDQHPRGILRNKSVSEDNSQSPPLPDKLDRQEVIKNTKLNAQLHDDSSKGEEIRAKIAQKKKEHGLGEHDNLPDHLKWDEVNIYKNEQEKSATMKIDEPKTPYEGGFNPEGEYYRDDDDDDNDDGEGGDNGSGKSKAIDDEIPAFELGEGEYDKLPHDVSSSLHGGEVYKDESQPDEEGEEEDQWKEDKPLTAEERHKRFEEKRKQHYHMKALPLKHNIDIPDED</sequence>
<feature type="region of interest" description="Disordered" evidence="1">
    <location>
        <begin position="1"/>
        <end position="32"/>
    </location>
</feature>
<name>A0AAD5BAP3_9ASCO</name>
<dbReference type="RefSeq" id="XP_051606715.1">
    <property type="nucleotide sequence ID" value="XM_051754352.1"/>
</dbReference>
<dbReference type="InterPro" id="IPR007062">
    <property type="entry name" value="PPI-2"/>
</dbReference>
<dbReference type="PANTHER" id="PTHR12398:SF20">
    <property type="entry name" value="PROTEIN PHOSPHATASE 1 REGULATORY INHIBITOR SUBUNIT 2"/>
    <property type="match status" value="1"/>
</dbReference>
<dbReference type="AlphaFoldDB" id="A0AAD5BAP3"/>
<dbReference type="Proteomes" id="UP001204833">
    <property type="component" value="Unassembled WGS sequence"/>
</dbReference>
<dbReference type="Pfam" id="PF04979">
    <property type="entry name" value="IPP-2"/>
    <property type="match status" value="1"/>
</dbReference>
<dbReference type="GO" id="GO:0004864">
    <property type="term" value="F:protein phosphatase inhibitor activity"/>
    <property type="evidence" value="ECO:0007669"/>
    <property type="project" value="InterPro"/>
</dbReference>
<gene>
    <name evidence="2" type="ORF">KGF57_004803</name>
</gene>
<dbReference type="PANTHER" id="PTHR12398">
    <property type="entry name" value="PROTEIN PHOSPHATASE INHIBITOR"/>
    <property type="match status" value="1"/>
</dbReference>